<reference evidence="1" key="1">
    <citation type="journal article" date="2014" name="Front. Microbiol.">
        <title>High frequency of phylogenetically diverse reductive dehalogenase-homologous genes in deep subseafloor sedimentary metagenomes.</title>
        <authorList>
            <person name="Kawai M."/>
            <person name="Futagami T."/>
            <person name="Toyoda A."/>
            <person name="Takaki Y."/>
            <person name="Nishi S."/>
            <person name="Hori S."/>
            <person name="Arai W."/>
            <person name="Tsubouchi T."/>
            <person name="Morono Y."/>
            <person name="Uchiyama I."/>
            <person name="Ito T."/>
            <person name="Fujiyama A."/>
            <person name="Inagaki F."/>
            <person name="Takami H."/>
        </authorList>
    </citation>
    <scope>NUCLEOTIDE SEQUENCE</scope>
    <source>
        <strain evidence="1">Expedition CK06-06</strain>
    </source>
</reference>
<dbReference type="Gene3D" id="2.120.10.10">
    <property type="match status" value="1"/>
</dbReference>
<dbReference type="CDD" id="cd15482">
    <property type="entry name" value="Sialidase_non-viral"/>
    <property type="match status" value="1"/>
</dbReference>
<organism evidence="1">
    <name type="scientific">marine sediment metagenome</name>
    <dbReference type="NCBI Taxonomy" id="412755"/>
    <lineage>
        <taxon>unclassified sequences</taxon>
        <taxon>metagenomes</taxon>
        <taxon>ecological metagenomes</taxon>
    </lineage>
</organism>
<protein>
    <recommendedName>
        <fullName evidence="2">Sialidase domain-containing protein</fullName>
    </recommendedName>
</protein>
<gene>
    <name evidence="1" type="ORF">S03H2_49493</name>
</gene>
<proteinExistence type="predicted"/>
<evidence type="ECO:0008006" key="2">
    <source>
        <dbReference type="Google" id="ProtNLM"/>
    </source>
</evidence>
<comment type="caution">
    <text evidence="1">The sequence shown here is derived from an EMBL/GenBank/DDBJ whole genome shotgun (WGS) entry which is preliminary data.</text>
</comment>
<dbReference type="EMBL" id="BARU01031275">
    <property type="protein sequence ID" value="GAH72852.1"/>
    <property type="molecule type" value="Genomic_DNA"/>
</dbReference>
<name>X1HTP7_9ZZZZ</name>
<feature type="non-terminal residue" evidence="1">
    <location>
        <position position="228"/>
    </location>
</feature>
<sequence length="228" mass="25478">MRDKSFLSTEEAVKVSDFVPGALVRSSKGDFFMAAFIYPTFPSATEAHEAIAVFKSIDDCATWEEVSRIPSFVTYGVWGYDLAIGEDGSLYFTWVAAVYDANTRQPFKAIMFSRSDDYGYTWTEPTYVNDVLAGQRWHTVMTVSGSNVYIAWLDSQRPSDAEHPQDAKCHWPGPPGRTTQQDVCFAKSADRGETWSDNITLETDLDRKDSASVRPLSALVRMVPSIVP</sequence>
<evidence type="ECO:0000313" key="1">
    <source>
        <dbReference type="EMBL" id="GAH72852.1"/>
    </source>
</evidence>
<accession>X1HTP7</accession>
<dbReference type="SUPFAM" id="SSF50939">
    <property type="entry name" value="Sialidases"/>
    <property type="match status" value="1"/>
</dbReference>
<dbReference type="AlphaFoldDB" id="X1HTP7"/>
<dbReference type="InterPro" id="IPR036278">
    <property type="entry name" value="Sialidase_sf"/>
</dbReference>